<dbReference type="PROSITE" id="PS50005">
    <property type="entry name" value="TPR"/>
    <property type="match status" value="1"/>
</dbReference>
<dbReference type="SMART" id="SM00028">
    <property type="entry name" value="TPR"/>
    <property type="match status" value="4"/>
</dbReference>
<gene>
    <name evidence="3" type="ORF">SAMN04488094_10789</name>
</gene>
<dbReference type="Pfam" id="PF14559">
    <property type="entry name" value="TPR_19"/>
    <property type="match status" value="1"/>
</dbReference>
<dbReference type="Pfam" id="PF13371">
    <property type="entry name" value="TPR_9"/>
    <property type="match status" value="1"/>
</dbReference>
<dbReference type="InterPro" id="IPR019734">
    <property type="entry name" value="TPR_rpt"/>
</dbReference>
<accession>A0A1I1KUL3</accession>
<proteinExistence type="predicted"/>
<organism evidence="3 4">
    <name type="scientific">Tropicimonas isoalkanivorans</name>
    <dbReference type="NCBI Taxonomy" id="441112"/>
    <lineage>
        <taxon>Bacteria</taxon>
        <taxon>Pseudomonadati</taxon>
        <taxon>Pseudomonadota</taxon>
        <taxon>Alphaproteobacteria</taxon>
        <taxon>Rhodobacterales</taxon>
        <taxon>Roseobacteraceae</taxon>
        <taxon>Tropicimonas</taxon>
    </lineage>
</organism>
<keyword evidence="2" id="KW-0802">TPR repeat</keyword>
<dbReference type="InterPro" id="IPR011990">
    <property type="entry name" value="TPR-like_helical_dom_sf"/>
</dbReference>
<dbReference type="STRING" id="441112.SAMN04488094_10789"/>
<keyword evidence="1" id="KW-0808">Transferase</keyword>
<dbReference type="GO" id="GO:0008476">
    <property type="term" value="F:protein-tyrosine sulfotransferase activity"/>
    <property type="evidence" value="ECO:0007669"/>
    <property type="project" value="InterPro"/>
</dbReference>
<name>A0A1I1KUL3_9RHOB</name>
<dbReference type="PANTHER" id="PTHR12788:SF10">
    <property type="entry name" value="PROTEIN-TYROSINE SULFOTRANSFERASE"/>
    <property type="match status" value="1"/>
</dbReference>
<dbReference type="AlphaFoldDB" id="A0A1I1KUL3"/>
<dbReference type="RefSeq" id="WP_177208339.1">
    <property type="nucleotide sequence ID" value="NZ_FOLG01000007.1"/>
</dbReference>
<evidence type="ECO:0000256" key="2">
    <source>
        <dbReference type="PROSITE-ProRule" id="PRU00339"/>
    </source>
</evidence>
<keyword evidence="4" id="KW-1185">Reference proteome</keyword>
<evidence type="ECO:0000313" key="4">
    <source>
        <dbReference type="Proteomes" id="UP000198728"/>
    </source>
</evidence>
<evidence type="ECO:0000256" key="1">
    <source>
        <dbReference type="ARBA" id="ARBA00022679"/>
    </source>
</evidence>
<feature type="repeat" description="TPR" evidence="2">
    <location>
        <begin position="43"/>
        <end position="76"/>
    </location>
</feature>
<sequence length="494" mass="54601">MLPLNPARAPAEYKRALALQQAGRLEEARAVYAGILAVVPKSPEVHFNMGRIAQRLGRPDDAVRHLTAARALKPAEPAILAALSESLLAAGRGEEALATYESLIQKAPKDVRYRIDKAFLLQRLGDFDAAEKELRKALKQAPMRGDLYRLLAANRKFKPGDPLIGQMEKAYRDKRLTGGQRVQLGFALAKAMEDTAQTDRVFSYLTPANAEMKAAYRYDIAARRAEVDGLIRAFEGYDFTAAAGGPDDFAPIFVTGLPRSGTTLVEQILASHSQITGAGELPHAVRLAYGVLGKRGGGFRAMADVSADDIARLGCAYRDTLRRIVNFDRVVTDKSIQSHMVMGLLKQAIPSARFIVVRRDPRDMLFSIYKNMFAEGTHRYAYDLADLAGYYACFLKILEFWRSVFPGGFHEVHYEDLVADPEGQSRALVAAAGVPWEDSCLSFHEARGEVRTLSVSQVRQPIYRSSAQAWRKYEKELAPLIEALDREGVLPDGA</sequence>
<dbReference type="EMBL" id="FOLG01000007">
    <property type="protein sequence ID" value="SFC64431.1"/>
    <property type="molecule type" value="Genomic_DNA"/>
</dbReference>
<protein>
    <submittedName>
        <fullName evidence="3">Tetratricopeptide repeat-containing protein</fullName>
    </submittedName>
</protein>
<reference evidence="3 4" key="1">
    <citation type="submission" date="2016-10" db="EMBL/GenBank/DDBJ databases">
        <authorList>
            <person name="de Groot N.N."/>
        </authorList>
    </citation>
    <scope>NUCLEOTIDE SEQUENCE [LARGE SCALE GENOMIC DNA]</scope>
    <source>
        <strain evidence="3 4">DSM 19548</strain>
    </source>
</reference>
<dbReference type="Gene3D" id="3.40.50.300">
    <property type="entry name" value="P-loop containing nucleotide triphosphate hydrolases"/>
    <property type="match status" value="1"/>
</dbReference>
<evidence type="ECO:0000313" key="3">
    <source>
        <dbReference type="EMBL" id="SFC64431.1"/>
    </source>
</evidence>
<dbReference type="InterPro" id="IPR026634">
    <property type="entry name" value="TPST-like"/>
</dbReference>
<dbReference type="Pfam" id="PF13469">
    <property type="entry name" value="Sulfotransfer_3"/>
    <property type="match status" value="1"/>
</dbReference>
<dbReference type="SUPFAM" id="SSF48452">
    <property type="entry name" value="TPR-like"/>
    <property type="match status" value="1"/>
</dbReference>
<dbReference type="SUPFAM" id="SSF52540">
    <property type="entry name" value="P-loop containing nucleoside triphosphate hydrolases"/>
    <property type="match status" value="1"/>
</dbReference>
<dbReference type="Proteomes" id="UP000198728">
    <property type="component" value="Unassembled WGS sequence"/>
</dbReference>
<dbReference type="Gene3D" id="1.25.40.10">
    <property type="entry name" value="Tetratricopeptide repeat domain"/>
    <property type="match status" value="1"/>
</dbReference>
<dbReference type="PANTHER" id="PTHR12788">
    <property type="entry name" value="PROTEIN-TYROSINE SULFOTRANSFERASE 2"/>
    <property type="match status" value="1"/>
</dbReference>
<dbReference type="InterPro" id="IPR027417">
    <property type="entry name" value="P-loop_NTPase"/>
</dbReference>